<organism evidence="1">
    <name type="scientific">marine sediment metagenome</name>
    <dbReference type="NCBI Taxonomy" id="412755"/>
    <lineage>
        <taxon>unclassified sequences</taxon>
        <taxon>metagenomes</taxon>
        <taxon>ecological metagenomes</taxon>
    </lineage>
</organism>
<sequence length="86" mass="9551">MSKSTEASIFYAAEWYEPGYDRAEAESFARICLDRAERSHDIKLGPAKFYELSPGDDGCPERPEHNVPSLTDRARLFVGEAAVIAA</sequence>
<accession>A0A0F9QHZ8</accession>
<name>A0A0F9QHZ8_9ZZZZ</name>
<evidence type="ECO:0000313" key="1">
    <source>
        <dbReference type="EMBL" id="KKN04933.1"/>
    </source>
</evidence>
<dbReference type="AlphaFoldDB" id="A0A0F9QHZ8"/>
<dbReference type="EMBL" id="LAZR01004863">
    <property type="protein sequence ID" value="KKN04933.1"/>
    <property type="molecule type" value="Genomic_DNA"/>
</dbReference>
<proteinExistence type="predicted"/>
<reference evidence="1" key="1">
    <citation type="journal article" date="2015" name="Nature">
        <title>Complex archaea that bridge the gap between prokaryotes and eukaryotes.</title>
        <authorList>
            <person name="Spang A."/>
            <person name="Saw J.H."/>
            <person name="Jorgensen S.L."/>
            <person name="Zaremba-Niedzwiedzka K."/>
            <person name="Martijn J."/>
            <person name="Lind A.E."/>
            <person name="van Eijk R."/>
            <person name="Schleper C."/>
            <person name="Guy L."/>
            <person name="Ettema T.J."/>
        </authorList>
    </citation>
    <scope>NUCLEOTIDE SEQUENCE</scope>
</reference>
<gene>
    <name evidence="1" type="ORF">LCGC14_1092490</name>
</gene>
<comment type="caution">
    <text evidence="1">The sequence shown here is derived from an EMBL/GenBank/DDBJ whole genome shotgun (WGS) entry which is preliminary data.</text>
</comment>
<protein>
    <submittedName>
        <fullName evidence="1">Uncharacterized protein</fullName>
    </submittedName>
</protein>